<dbReference type="InterPro" id="IPR039425">
    <property type="entry name" value="RNA_pol_sigma-70-like"/>
</dbReference>
<reference evidence="8" key="1">
    <citation type="submission" date="2023-07" db="EMBL/GenBank/DDBJ databases">
        <title>Genomic Encyclopedia of Type Strains, Phase IV (KMG-IV): sequencing the most valuable type-strain genomes for metagenomic binning, comparative biology and taxonomic classification.</title>
        <authorList>
            <person name="Goeker M."/>
        </authorList>
    </citation>
    <scope>NUCLEOTIDE SEQUENCE</scope>
    <source>
        <strain evidence="8">DSM 26174</strain>
    </source>
</reference>
<feature type="domain" description="RNA polymerase sigma-70 region 2" evidence="6">
    <location>
        <begin position="51"/>
        <end position="119"/>
    </location>
</feature>
<dbReference type="Pfam" id="PF04542">
    <property type="entry name" value="Sigma70_r2"/>
    <property type="match status" value="1"/>
</dbReference>
<dbReference type="SUPFAM" id="SSF88946">
    <property type="entry name" value="Sigma2 domain of RNA polymerase sigma factors"/>
    <property type="match status" value="1"/>
</dbReference>
<proteinExistence type="inferred from homology"/>
<dbReference type="InterPro" id="IPR007627">
    <property type="entry name" value="RNA_pol_sigma70_r2"/>
</dbReference>
<dbReference type="GO" id="GO:0006352">
    <property type="term" value="P:DNA-templated transcription initiation"/>
    <property type="evidence" value="ECO:0007669"/>
    <property type="project" value="InterPro"/>
</dbReference>
<dbReference type="InterPro" id="IPR014284">
    <property type="entry name" value="RNA_pol_sigma-70_dom"/>
</dbReference>
<accession>A0AAE3XRF3</accession>
<evidence type="ECO:0000256" key="1">
    <source>
        <dbReference type="ARBA" id="ARBA00010641"/>
    </source>
</evidence>
<dbReference type="GO" id="GO:0016987">
    <property type="term" value="F:sigma factor activity"/>
    <property type="evidence" value="ECO:0007669"/>
    <property type="project" value="UniProtKB-KW"/>
</dbReference>
<evidence type="ECO:0000259" key="7">
    <source>
        <dbReference type="Pfam" id="PF08281"/>
    </source>
</evidence>
<dbReference type="PANTHER" id="PTHR43133">
    <property type="entry name" value="RNA POLYMERASE ECF-TYPE SIGMA FACTO"/>
    <property type="match status" value="1"/>
</dbReference>
<dbReference type="Proteomes" id="UP001185092">
    <property type="component" value="Unassembled WGS sequence"/>
</dbReference>
<evidence type="ECO:0000313" key="8">
    <source>
        <dbReference type="EMBL" id="MDR6240526.1"/>
    </source>
</evidence>
<evidence type="ECO:0000256" key="4">
    <source>
        <dbReference type="ARBA" id="ARBA00023125"/>
    </source>
</evidence>
<dbReference type="InterPro" id="IPR013249">
    <property type="entry name" value="RNA_pol_sigma70_r4_t2"/>
</dbReference>
<protein>
    <submittedName>
        <fullName evidence="8">RNA polymerase sigma-70 factor (ECF subfamily)</fullName>
    </submittedName>
</protein>
<dbReference type="NCBIfam" id="TIGR02937">
    <property type="entry name" value="sigma70-ECF"/>
    <property type="match status" value="1"/>
</dbReference>
<evidence type="ECO:0000313" key="9">
    <source>
        <dbReference type="Proteomes" id="UP001185092"/>
    </source>
</evidence>
<feature type="domain" description="RNA polymerase sigma factor 70 region 4 type 2" evidence="7">
    <location>
        <begin position="155"/>
        <end position="194"/>
    </location>
</feature>
<dbReference type="CDD" id="cd06171">
    <property type="entry name" value="Sigma70_r4"/>
    <property type="match status" value="1"/>
</dbReference>
<keyword evidence="2" id="KW-0805">Transcription regulation</keyword>
<dbReference type="InterPro" id="IPR036388">
    <property type="entry name" value="WH-like_DNA-bd_sf"/>
</dbReference>
<dbReference type="GO" id="GO:0003677">
    <property type="term" value="F:DNA binding"/>
    <property type="evidence" value="ECO:0007669"/>
    <property type="project" value="UniProtKB-KW"/>
</dbReference>
<evidence type="ECO:0000256" key="2">
    <source>
        <dbReference type="ARBA" id="ARBA00023015"/>
    </source>
</evidence>
<dbReference type="Gene3D" id="1.10.1740.10">
    <property type="match status" value="1"/>
</dbReference>
<gene>
    <name evidence="8" type="ORF">HNQ88_003602</name>
</gene>
<keyword evidence="4" id="KW-0238">DNA-binding</keyword>
<dbReference type="EMBL" id="JAVDQD010000005">
    <property type="protein sequence ID" value="MDR6240526.1"/>
    <property type="molecule type" value="Genomic_DNA"/>
</dbReference>
<dbReference type="Pfam" id="PF08281">
    <property type="entry name" value="Sigma70_r4_2"/>
    <property type="match status" value="1"/>
</dbReference>
<dbReference type="Gene3D" id="1.10.10.10">
    <property type="entry name" value="Winged helix-like DNA-binding domain superfamily/Winged helix DNA-binding domain"/>
    <property type="match status" value="1"/>
</dbReference>
<evidence type="ECO:0000256" key="5">
    <source>
        <dbReference type="ARBA" id="ARBA00023163"/>
    </source>
</evidence>
<dbReference type="InterPro" id="IPR013325">
    <property type="entry name" value="RNA_pol_sigma_r2"/>
</dbReference>
<sequence>MFEKQLITNYICIRNQGKEAAMMIKREGKKINDQQLVKSYIKGNEAAFGLLYEKYSKRVFMKILNVVKDSEVAEDLAQETFVKVSDTLNSGNYNEEGKFQPWLMRIAHNKAIDWYRKYSKYTMVTDDENPNLFKSDQFVVNNAEDTKVQEELVSKLLDLIEGLPETQKEVLKMRSFMGMSFQEIADETGVSINTALGRMRYAIINLRKNMDQSDAMAMAYVA</sequence>
<evidence type="ECO:0000259" key="6">
    <source>
        <dbReference type="Pfam" id="PF04542"/>
    </source>
</evidence>
<keyword evidence="3" id="KW-0731">Sigma factor</keyword>
<organism evidence="8 9">
    <name type="scientific">Aureibacter tunicatorum</name>
    <dbReference type="NCBI Taxonomy" id="866807"/>
    <lineage>
        <taxon>Bacteria</taxon>
        <taxon>Pseudomonadati</taxon>
        <taxon>Bacteroidota</taxon>
        <taxon>Cytophagia</taxon>
        <taxon>Cytophagales</taxon>
        <taxon>Persicobacteraceae</taxon>
        <taxon>Aureibacter</taxon>
    </lineage>
</organism>
<dbReference type="PANTHER" id="PTHR43133:SF8">
    <property type="entry name" value="RNA POLYMERASE SIGMA FACTOR HI_1459-RELATED"/>
    <property type="match status" value="1"/>
</dbReference>
<dbReference type="InterPro" id="IPR013324">
    <property type="entry name" value="RNA_pol_sigma_r3/r4-like"/>
</dbReference>
<keyword evidence="5" id="KW-0804">Transcription</keyword>
<dbReference type="SUPFAM" id="SSF88659">
    <property type="entry name" value="Sigma3 and sigma4 domains of RNA polymerase sigma factors"/>
    <property type="match status" value="1"/>
</dbReference>
<dbReference type="AlphaFoldDB" id="A0AAE3XRF3"/>
<comment type="similarity">
    <text evidence="1">Belongs to the sigma-70 factor family. ECF subfamily.</text>
</comment>
<keyword evidence="9" id="KW-1185">Reference proteome</keyword>
<evidence type="ECO:0000256" key="3">
    <source>
        <dbReference type="ARBA" id="ARBA00023082"/>
    </source>
</evidence>
<comment type="caution">
    <text evidence="8">The sequence shown here is derived from an EMBL/GenBank/DDBJ whole genome shotgun (WGS) entry which is preliminary data.</text>
</comment>
<name>A0AAE3XRF3_9BACT</name>